<protein>
    <submittedName>
        <fullName evidence="2">Uncharacterized protein</fullName>
    </submittedName>
</protein>
<accession>A0A160MYR6</accession>
<keyword evidence="3" id="KW-1185">Reference proteome</keyword>
<proteinExistence type="predicted"/>
<feature type="region of interest" description="Disordered" evidence="1">
    <location>
        <begin position="1"/>
        <end position="50"/>
    </location>
</feature>
<reference evidence="2 3" key="1">
    <citation type="submission" date="2016-02" db="EMBL/GenBank/DDBJ databases">
        <title>Complete genome sequencing and analysis of ATSB10, Dyella thiooxydans isolated from rhizosphere soil of sunflower (Helianthus annuus L.).</title>
        <authorList>
            <person name="Lee Y."/>
            <person name="Hwangbo K."/>
            <person name="Chung H."/>
            <person name="Yoo J."/>
            <person name="Kim K.Y."/>
            <person name="Sa T.M."/>
            <person name="Um Y."/>
            <person name="Madhaiyan M."/>
        </authorList>
    </citation>
    <scope>NUCLEOTIDE SEQUENCE [LARGE SCALE GENOMIC DNA]</scope>
    <source>
        <strain evidence="2 3">ATSB10</strain>
    </source>
</reference>
<organism evidence="2 3">
    <name type="scientific">Dyella thiooxydans</name>
    <dbReference type="NCBI Taxonomy" id="445710"/>
    <lineage>
        <taxon>Bacteria</taxon>
        <taxon>Pseudomonadati</taxon>
        <taxon>Pseudomonadota</taxon>
        <taxon>Gammaproteobacteria</taxon>
        <taxon>Lysobacterales</taxon>
        <taxon>Rhodanobacteraceae</taxon>
        <taxon>Dyella</taxon>
    </lineage>
</organism>
<dbReference type="EMBL" id="CP014841">
    <property type="protein sequence ID" value="AND67968.1"/>
    <property type="molecule type" value="Genomic_DNA"/>
</dbReference>
<evidence type="ECO:0000256" key="1">
    <source>
        <dbReference type="SAM" id="MobiDB-lite"/>
    </source>
</evidence>
<gene>
    <name evidence="2" type="ORF">ATSB10_05140</name>
</gene>
<dbReference type="Proteomes" id="UP000077255">
    <property type="component" value="Chromosome"/>
</dbReference>
<dbReference type="KEGG" id="dtx:ATSB10_05140"/>
<feature type="compositionally biased region" description="Basic and acidic residues" evidence="1">
    <location>
        <begin position="14"/>
        <end position="26"/>
    </location>
</feature>
<dbReference type="AlphaFoldDB" id="A0A160MYR6"/>
<feature type="compositionally biased region" description="Basic and acidic residues" evidence="1">
    <location>
        <begin position="33"/>
        <end position="50"/>
    </location>
</feature>
<name>A0A160MYR6_9GAMM</name>
<sequence>MSWNGKSDPAPEPEQQKVKGDERVQHAEPLTPWRDRERGDNKMRSGHEEVISHEVVKRGHCWG</sequence>
<dbReference type="RefSeq" id="WP_157469006.1">
    <property type="nucleotide sequence ID" value="NZ_CP014841.1"/>
</dbReference>
<evidence type="ECO:0000313" key="2">
    <source>
        <dbReference type="EMBL" id="AND67968.1"/>
    </source>
</evidence>
<dbReference type="PATRIC" id="fig|445710.3.peg.513"/>
<evidence type="ECO:0000313" key="3">
    <source>
        <dbReference type="Proteomes" id="UP000077255"/>
    </source>
</evidence>